<reference evidence="2 3" key="1">
    <citation type="journal article" date="2016" name="Sci. Rep.">
        <title>The Dendrobium catenatum Lindl. genome sequence provides insights into polysaccharide synthase, floral development and adaptive evolution.</title>
        <authorList>
            <person name="Zhang G.Q."/>
            <person name="Xu Q."/>
            <person name="Bian C."/>
            <person name="Tsai W.C."/>
            <person name="Yeh C.M."/>
            <person name="Liu K.W."/>
            <person name="Yoshida K."/>
            <person name="Zhang L.S."/>
            <person name="Chang S.B."/>
            <person name="Chen F."/>
            <person name="Shi Y."/>
            <person name="Su Y.Y."/>
            <person name="Zhang Y.Q."/>
            <person name="Chen L.J."/>
            <person name="Yin Y."/>
            <person name="Lin M."/>
            <person name="Huang H."/>
            <person name="Deng H."/>
            <person name="Wang Z.W."/>
            <person name="Zhu S.L."/>
            <person name="Zhao X."/>
            <person name="Deng C."/>
            <person name="Niu S.C."/>
            <person name="Huang J."/>
            <person name="Wang M."/>
            <person name="Liu G.H."/>
            <person name="Yang H.J."/>
            <person name="Xiao X.J."/>
            <person name="Hsiao Y.Y."/>
            <person name="Wu W.L."/>
            <person name="Chen Y.Y."/>
            <person name="Mitsuda N."/>
            <person name="Ohme-Takagi M."/>
            <person name="Luo Y.B."/>
            <person name="Van de Peer Y."/>
            <person name="Liu Z.J."/>
        </authorList>
    </citation>
    <scope>NUCLEOTIDE SEQUENCE [LARGE SCALE GENOMIC DNA]</scope>
    <source>
        <tissue evidence="2">The whole plant</tissue>
    </source>
</reference>
<dbReference type="AlphaFoldDB" id="A0A2I0VIA2"/>
<gene>
    <name evidence="2" type="ORF">MA16_Dca024383</name>
</gene>
<feature type="region of interest" description="Disordered" evidence="1">
    <location>
        <begin position="196"/>
        <end position="223"/>
    </location>
</feature>
<protein>
    <submittedName>
        <fullName evidence="2">Uncharacterized protein</fullName>
    </submittedName>
</protein>
<evidence type="ECO:0000313" key="2">
    <source>
        <dbReference type="EMBL" id="PKU63131.1"/>
    </source>
</evidence>
<proteinExistence type="predicted"/>
<accession>A0A2I0VIA2</accession>
<sequence length="223" mass="25567">MRKVEERRDNYGPWVLVNNKRRNFKTFFKKSGERETVENKTQRGKTWNIKSKKTNMEEIKDYLQKELVIPVQAQELLCVEEGEIIEESVEVDDKGNFDRENKENVVMDDNTQQISEGNTANRGVMEVMKSINPFEILGEIEEEGNAKLLSEKESSLSENTSEVLENKFKENLGRNNQMTMKSSSGKTKLAKEMKMLGPIKGKNRMRRGDGGKVKAGALNPKFV</sequence>
<evidence type="ECO:0000313" key="3">
    <source>
        <dbReference type="Proteomes" id="UP000233837"/>
    </source>
</evidence>
<name>A0A2I0VIA2_9ASPA</name>
<dbReference type="EMBL" id="KZ503521">
    <property type="protein sequence ID" value="PKU63131.1"/>
    <property type="molecule type" value="Genomic_DNA"/>
</dbReference>
<reference evidence="2 3" key="2">
    <citation type="journal article" date="2017" name="Nature">
        <title>The Apostasia genome and the evolution of orchids.</title>
        <authorList>
            <person name="Zhang G.Q."/>
            <person name="Liu K.W."/>
            <person name="Li Z."/>
            <person name="Lohaus R."/>
            <person name="Hsiao Y.Y."/>
            <person name="Niu S.C."/>
            <person name="Wang J.Y."/>
            <person name="Lin Y.C."/>
            <person name="Xu Q."/>
            <person name="Chen L.J."/>
            <person name="Yoshida K."/>
            <person name="Fujiwara S."/>
            <person name="Wang Z.W."/>
            <person name="Zhang Y.Q."/>
            <person name="Mitsuda N."/>
            <person name="Wang M."/>
            <person name="Liu G.H."/>
            <person name="Pecoraro L."/>
            <person name="Huang H.X."/>
            <person name="Xiao X.J."/>
            <person name="Lin M."/>
            <person name="Wu X.Y."/>
            <person name="Wu W.L."/>
            <person name="Chen Y.Y."/>
            <person name="Chang S.B."/>
            <person name="Sakamoto S."/>
            <person name="Ohme-Takagi M."/>
            <person name="Yagi M."/>
            <person name="Zeng S.J."/>
            <person name="Shen C.Y."/>
            <person name="Yeh C.M."/>
            <person name="Luo Y.B."/>
            <person name="Tsai W.C."/>
            <person name="Van de Peer Y."/>
            <person name="Liu Z.J."/>
        </authorList>
    </citation>
    <scope>NUCLEOTIDE SEQUENCE [LARGE SCALE GENOMIC DNA]</scope>
    <source>
        <tissue evidence="2">The whole plant</tissue>
    </source>
</reference>
<evidence type="ECO:0000256" key="1">
    <source>
        <dbReference type="SAM" id="MobiDB-lite"/>
    </source>
</evidence>
<keyword evidence="3" id="KW-1185">Reference proteome</keyword>
<organism evidence="2 3">
    <name type="scientific">Dendrobium catenatum</name>
    <dbReference type="NCBI Taxonomy" id="906689"/>
    <lineage>
        <taxon>Eukaryota</taxon>
        <taxon>Viridiplantae</taxon>
        <taxon>Streptophyta</taxon>
        <taxon>Embryophyta</taxon>
        <taxon>Tracheophyta</taxon>
        <taxon>Spermatophyta</taxon>
        <taxon>Magnoliopsida</taxon>
        <taxon>Liliopsida</taxon>
        <taxon>Asparagales</taxon>
        <taxon>Orchidaceae</taxon>
        <taxon>Epidendroideae</taxon>
        <taxon>Malaxideae</taxon>
        <taxon>Dendrobiinae</taxon>
        <taxon>Dendrobium</taxon>
    </lineage>
</organism>
<dbReference type="Proteomes" id="UP000233837">
    <property type="component" value="Unassembled WGS sequence"/>
</dbReference>